<gene>
    <name evidence="3" type="ORF">P167DRAFT_531972</name>
</gene>
<dbReference type="EMBL" id="ML119107">
    <property type="protein sequence ID" value="RPB17031.1"/>
    <property type="molecule type" value="Genomic_DNA"/>
</dbReference>
<reference evidence="3 4" key="1">
    <citation type="journal article" date="2018" name="Nat. Ecol. Evol.">
        <title>Pezizomycetes genomes reveal the molecular basis of ectomycorrhizal truffle lifestyle.</title>
        <authorList>
            <person name="Murat C."/>
            <person name="Payen T."/>
            <person name="Noel B."/>
            <person name="Kuo A."/>
            <person name="Morin E."/>
            <person name="Chen J."/>
            <person name="Kohler A."/>
            <person name="Krizsan K."/>
            <person name="Balestrini R."/>
            <person name="Da Silva C."/>
            <person name="Montanini B."/>
            <person name="Hainaut M."/>
            <person name="Levati E."/>
            <person name="Barry K.W."/>
            <person name="Belfiori B."/>
            <person name="Cichocki N."/>
            <person name="Clum A."/>
            <person name="Dockter R.B."/>
            <person name="Fauchery L."/>
            <person name="Guy J."/>
            <person name="Iotti M."/>
            <person name="Le Tacon F."/>
            <person name="Lindquist E.A."/>
            <person name="Lipzen A."/>
            <person name="Malagnac F."/>
            <person name="Mello A."/>
            <person name="Molinier V."/>
            <person name="Miyauchi S."/>
            <person name="Poulain J."/>
            <person name="Riccioni C."/>
            <person name="Rubini A."/>
            <person name="Sitrit Y."/>
            <person name="Splivallo R."/>
            <person name="Traeger S."/>
            <person name="Wang M."/>
            <person name="Zifcakova L."/>
            <person name="Wipf D."/>
            <person name="Zambonelli A."/>
            <person name="Paolocci F."/>
            <person name="Nowrousian M."/>
            <person name="Ottonello S."/>
            <person name="Baldrian P."/>
            <person name="Spatafora J.W."/>
            <person name="Henrissat B."/>
            <person name="Nagy L.G."/>
            <person name="Aury J.M."/>
            <person name="Wincker P."/>
            <person name="Grigoriev I.V."/>
            <person name="Bonfante P."/>
            <person name="Martin F.M."/>
        </authorList>
    </citation>
    <scope>NUCLEOTIDE SEQUENCE [LARGE SCALE GENOMIC DNA]</scope>
    <source>
        <strain evidence="3 4">CCBAS932</strain>
    </source>
</reference>
<feature type="signal peptide" evidence="1">
    <location>
        <begin position="1"/>
        <end position="17"/>
    </location>
</feature>
<evidence type="ECO:0000313" key="4">
    <source>
        <dbReference type="Proteomes" id="UP000277580"/>
    </source>
</evidence>
<dbReference type="InParanoid" id="A0A3N4L8S4"/>
<dbReference type="InterPro" id="IPR006076">
    <property type="entry name" value="FAD-dep_OxRdtase"/>
</dbReference>
<keyword evidence="1" id="KW-0732">Signal</keyword>
<dbReference type="Proteomes" id="UP000277580">
    <property type="component" value="Unassembled WGS sequence"/>
</dbReference>
<dbReference type="PANTHER" id="PTHR13847">
    <property type="entry name" value="SARCOSINE DEHYDROGENASE-RELATED"/>
    <property type="match status" value="1"/>
</dbReference>
<proteinExistence type="predicted"/>
<dbReference type="InterPro" id="IPR036188">
    <property type="entry name" value="FAD/NAD-bd_sf"/>
</dbReference>
<dbReference type="SUPFAM" id="SSF51905">
    <property type="entry name" value="FAD/NAD(P)-binding domain"/>
    <property type="match status" value="1"/>
</dbReference>
<feature type="chain" id="PRO_5018186658" evidence="1">
    <location>
        <begin position="18"/>
        <end position="395"/>
    </location>
</feature>
<evidence type="ECO:0000256" key="1">
    <source>
        <dbReference type="SAM" id="SignalP"/>
    </source>
</evidence>
<dbReference type="PANTHER" id="PTHR13847:SF185">
    <property type="entry name" value="FAD DEPENDENT OXIDOREDUCTASE SUPERFAMILY (AFU_ORTHOLOGUE AFUA_3G02360)"/>
    <property type="match status" value="1"/>
</dbReference>
<evidence type="ECO:0000313" key="3">
    <source>
        <dbReference type="EMBL" id="RPB17031.1"/>
    </source>
</evidence>
<accession>A0A3N4L8S4</accession>
<dbReference type="Pfam" id="PF01266">
    <property type="entry name" value="DAO"/>
    <property type="match status" value="1"/>
</dbReference>
<keyword evidence="4" id="KW-1185">Reference proteome</keyword>
<organism evidence="3 4">
    <name type="scientific">Morchella conica CCBAS932</name>
    <dbReference type="NCBI Taxonomy" id="1392247"/>
    <lineage>
        <taxon>Eukaryota</taxon>
        <taxon>Fungi</taxon>
        <taxon>Dikarya</taxon>
        <taxon>Ascomycota</taxon>
        <taxon>Pezizomycotina</taxon>
        <taxon>Pezizomycetes</taxon>
        <taxon>Pezizales</taxon>
        <taxon>Morchellaceae</taxon>
        <taxon>Morchella</taxon>
    </lineage>
</organism>
<name>A0A3N4L8S4_9PEZI</name>
<dbReference type="GO" id="GO:0042147">
    <property type="term" value="P:retrograde transport, endosome to Golgi"/>
    <property type="evidence" value="ECO:0007669"/>
    <property type="project" value="TreeGrafter"/>
</dbReference>
<dbReference type="Gene3D" id="3.50.50.60">
    <property type="entry name" value="FAD/NAD(P)-binding domain"/>
    <property type="match status" value="1"/>
</dbReference>
<feature type="domain" description="FAD dependent oxidoreductase" evidence="2">
    <location>
        <begin position="7"/>
        <end position="379"/>
    </location>
</feature>
<dbReference type="Gene3D" id="3.30.9.10">
    <property type="entry name" value="D-Amino Acid Oxidase, subunit A, domain 2"/>
    <property type="match status" value="1"/>
</dbReference>
<evidence type="ECO:0000259" key="2">
    <source>
        <dbReference type="Pfam" id="PF01266"/>
    </source>
</evidence>
<dbReference type="GO" id="GO:0005829">
    <property type="term" value="C:cytosol"/>
    <property type="evidence" value="ECO:0007669"/>
    <property type="project" value="GOC"/>
</dbReference>
<dbReference type="GO" id="GO:0005770">
    <property type="term" value="C:late endosome"/>
    <property type="evidence" value="ECO:0007669"/>
    <property type="project" value="TreeGrafter"/>
</dbReference>
<protein>
    <submittedName>
        <fullName evidence="3">Nucleotide-binding domain-containing protein</fullName>
    </submittedName>
</protein>
<dbReference type="AlphaFoldDB" id="A0A3N4L8S4"/>
<sequence>MPAKVFLGSGIISLATAYYTLLQSPSTHIHLIDPSPTPYPGASRKAAGFLAKDWFVPSVAPLGALSFALHRELAELHGGAERWGYADSIGVSLAGIEEGGGRGEGWLLDGTSRATTASSEVREKSAIPPWVVGGGEAEMISGAGTTAQVNPELLCTFLYETLVAQGVEFHLGARAERVVSECGVIVGVDIVSDTGTARHVACDQLLIACGAWSRTVFEHLFPAAETTLSISALAGYSLVVRSPRWQPAAGDAPVACSAVFTIASEAEGGWAPEIFSRRNGDIYIGGLNTCGLPIPAPAANSSVGIGGDELESMLRVSKRLLGEDVEVVKTGLCFRPVTGQGRPVVAGVEAGVAGVWVAAGHGPWGISLSLGTGKVMAEMMAGREAEVDVSGLGIC</sequence>
<dbReference type="STRING" id="1392247.A0A3N4L8S4"/>
<dbReference type="OrthoDB" id="498204at2759"/>